<dbReference type="AlphaFoldDB" id="A0A0F8ZXP5"/>
<comment type="caution">
    <text evidence="1">The sequence shown here is derived from an EMBL/GenBank/DDBJ whole genome shotgun (WGS) entry which is preliminary data.</text>
</comment>
<name>A0A0F8ZXP5_9ZZZZ</name>
<feature type="non-terminal residue" evidence="1">
    <location>
        <position position="295"/>
    </location>
</feature>
<proteinExistence type="predicted"/>
<reference evidence="1" key="1">
    <citation type="journal article" date="2015" name="Nature">
        <title>Complex archaea that bridge the gap between prokaryotes and eukaryotes.</title>
        <authorList>
            <person name="Spang A."/>
            <person name="Saw J.H."/>
            <person name="Jorgensen S.L."/>
            <person name="Zaremba-Niedzwiedzka K."/>
            <person name="Martijn J."/>
            <person name="Lind A.E."/>
            <person name="van Eijk R."/>
            <person name="Schleper C."/>
            <person name="Guy L."/>
            <person name="Ettema T.J."/>
        </authorList>
    </citation>
    <scope>NUCLEOTIDE SEQUENCE</scope>
</reference>
<sequence>MAQRLETAVNEHLPPGVEFYFDVVDFKDDEPGMQNAVVIGLTAGNVNLVNETFSPEMPADDFGILDLQTDFNLYAGGMISLGFGVDLEELTEGDASRAPFMLVIDPEVANPSLVKTGLSLNVGFDGSFIGGIGFGSLDLVAADARLSLLAAENETLTVEGRAVTLAGTPINEDERFVIVYDGTSVISSDDFEISGSTLAFSSPPAEGSEITVEYQTATVPGGGVDRAANRSNRATVLIDFDDSELIITDNSIGAVPLVDLFGGSGPSLQIDAKGLVVGTLDAEFLGNRAEGAVTL</sequence>
<organism evidence="1">
    <name type="scientific">marine sediment metagenome</name>
    <dbReference type="NCBI Taxonomy" id="412755"/>
    <lineage>
        <taxon>unclassified sequences</taxon>
        <taxon>metagenomes</taxon>
        <taxon>ecological metagenomes</taxon>
    </lineage>
</organism>
<protein>
    <submittedName>
        <fullName evidence="1">Uncharacterized protein</fullName>
    </submittedName>
</protein>
<dbReference type="EMBL" id="LAZR01049020">
    <property type="protein sequence ID" value="KKK90615.1"/>
    <property type="molecule type" value="Genomic_DNA"/>
</dbReference>
<gene>
    <name evidence="1" type="ORF">LCGC14_2721220</name>
</gene>
<evidence type="ECO:0000313" key="1">
    <source>
        <dbReference type="EMBL" id="KKK90615.1"/>
    </source>
</evidence>
<accession>A0A0F8ZXP5</accession>